<protein>
    <recommendedName>
        <fullName evidence="4">Ankyrin repeat protein</fullName>
    </recommendedName>
</protein>
<evidence type="ECO:0000256" key="1">
    <source>
        <dbReference type="SAM" id="MobiDB-lite"/>
    </source>
</evidence>
<dbReference type="InterPro" id="IPR036770">
    <property type="entry name" value="Ankyrin_rpt-contain_sf"/>
</dbReference>
<dbReference type="PANTHER" id="PTHR46586">
    <property type="entry name" value="ANKYRIN REPEAT-CONTAINING PROTEIN"/>
    <property type="match status" value="1"/>
</dbReference>
<dbReference type="SMART" id="SM00248">
    <property type="entry name" value="ANK"/>
    <property type="match status" value="5"/>
</dbReference>
<dbReference type="Gene3D" id="1.25.40.20">
    <property type="entry name" value="Ankyrin repeat-containing domain"/>
    <property type="match status" value="2"/>
</dbReference>
<dbReference type="STRING" id="670386.D3B2X7"/>
<dbReference type="PANTHER" id="PTHR46586:SF3">
    <property type="entry name" value="ANKYRIN REPEAT-CONTAINING PROTEIN"/>
    <property type="match status" value="1"/>
</dbReference>
<name>D3B2X7_HETP5</name>
<dbReference type="Proteomes" id="UP000001396">
    <property type="component" value="Unassembled WGS sequence"/>
</dbReference>
<dbReference type="InterPro" id="IPR002110">
    <property type="entry name" value="Ankyrin_rpt"/>
</dbReference>
<evidence type="ECO:0008006" key="4">
    <source>
        <dbReference type="Google" id="ProtNLM"/>
    </source>
</evidence>
<proteinExistence type="predicted"/>
<feature type="region of interest" description="Disordered" evidence="1">
    <location>
        <begin position="577"/>
        <end position="642"/>
    </location>
</feature>
<dbReference type="EMBL" id="ADBJ01000010">
    <property type="protein sequence ID" value="EFA83675.1"/>
    <property type="molecule type" value="Genomic_DNA"/>
</dbReference>
<dbReference type="SUPFAM" id="SSF48403">
    <property type="entry name" value="Ankyrin repeat"/>
    <property type="match status" value="2"/>
</dbReference>
<dbReference type="InterPro" id="IPR052050">
    <property type="entry name" value="SecEffector_AnkRepeat"/>
</dbReference>
<dbReference type="InParanoid" id="D3B2X7"/>
<sequence>MDKQLIISVLKNVVVCKLIVNHIKEIARWNDEILFKYHYQWSEVIKRPYVLATHGYLPEFKACLERLKVNGVKRLNLSIFFGVIKGGSVEMMKYLLDHYDIEQRLKEELESTTTTTTVKEKATTTPTTQVQDTLNDALEYASKNGRLDIINYLMDRLAAATTTTSTETSTVIIKWDFNKMLAVAPLSGDLDVVKFFSRKFDEDPSSKPVINTFNNALNNSARIGRIDLIQWLAENRGHELSKSDMMKYAVLGGHLQTVEYLLAEHKQLQRPKNDEYMKIASLPGKPFAIFKLLREHKFTLPNRMLETAAKTGNLEVLHLLSDDKDVRWESPMDAAIEGGQLNVVKWMNEKYPNEKLSPRRIEEAAKRGHLEMLKWIYENRTERCESDVMDDVVKNGFFETLKWLDQNTTQQCTANSLPFVIKQGNLELLQFLHERNDGDNNRFKFSTDTMDTALRYQQYDVMKWLHANRTEGCTETALHYAIYSERLDIAQWLLENIPKYNMKNININNYLNEHLENLFECDSEETLEWLLNNIDRVDLPTEKLLEYQAQLAEKFPESSKAINKNYRNKQIIHVEEEEVEEEDLESTEEEDNYPDRQAKKLQNISRSKPLQADTDSDLSDLEEASSDEHDSEDGAVEAKKKSYRPRLCPVCHKPKKAKRGTAEHECKGPCKSLTICGREDKHPAEYKKAKELEKLKKKKPETEAKEATNKI</sequence>
<evidence type="ECO:0000313" key="2">
    <source>
        <dbReference type="EMBL" id="EFA83675.1"/>
    </source>
</evidence>
<gene>
    <name evidence="2" type="ORF">PPL_02741</name>
</gene>
<feature type="compositionally biased region" description="Acidic residues" evidence="1">
    <location>
        <begin position="614"/>
        <end position="635"/>
    </location>
</feature>
<dbReference type="AlphaFoldDB" id="D3B2X7"/>
<feature type="compositionally biased region" description="Acidic residues" evidence="1">
    <location>
        <begin position="577"/>
        <end position="592"/>
    </location>
</feature>
<reference evidence="2 3" key="1">
    <citation type="journal article" date="2011" name="Genome Res.">
        <title>Phylogeny-wide analysis of social amoeba genomes highlights ancient origins for complex intercellular communication.</title>
        <authorList>
            <person name="Heidel A.J."/>
            <person name="Lawal H.M."/>
            <person name="Felder M."/>
            <person name="Schilde C."/>
            <person name="Helps N.R."/>
            <person name="Tunggal B."/>
            <person name="Rivero F."/>
            <person name="John U."/>
            <person name="Schleicher M."/>
            <person name="Eichinger L."/>
            <person name="Platzer M."/>
            <person name="Noegel A.A."/>
            <person name="Schaap P."/>
            <person name="Gloeckner G."/>
        </authorList>
    </citation>
    <scope>NUCLEOTIDE SEQUENCE [LARGE SCALE GENOMIC DNA]</scope>
    <source>
        <strain evidence="3">ATCC 26659 / Pp 5 / PN500</strain>
    </source>
</reference>
<organism evidence="2 3">
    <name type="scientific">Heterostelium pallidum (strain ATCC 26659 / Pp 5 / PN500)</name>
    <name type="common">Cellular slime mold</name>
    <name type="synonym">Polysphondylium pallidum</name>
    <dbReference type="NCBI Taxonomy" id="670386"/>
    <lineage>
        <taxon>Eukaryota</taxon>
        <taxon>Amoebozoa</taxon>
        <taxon>Evosea</taxon>
        <taxon>Eumycetozoa</taxon>
        <taxon>Dictyostelia</taxon>
        <taxon>Acytosteliales</taxon>
        <taxon>Acytosteliaceae</taxon>
        <taxon>Heterostelium</taxon>
    </lineage>
</organism>
<comment type="caution">
    <text evidence="2">The sequence shown here is derived from an EMBL/GenBank/DDBJ whole genome shotgun (WGS) entry which is preliminary data.</text>
</comment>
<dbReference type="RefSeq" id="XP_020435792.1">
    <property type="nucleotide sequence ID" value="XM_020573720.1"/>
</dbReference>
<dbReference type="GeneID" id="31358264"/>
<accession>D3B2X7</accession>
<keyword evidence="3" id="KW-1185">Reference proteome</keyword>
<dbReference type="Pfam" id="PF13637">
    <property type="entry name" value="Ank_4"/>
    <property type="match status" value="1"/>
</dbReference>
<evidence type="ECO:0000313" key="3">
    <source>
        <dbReference type="Proteomes" id="UP000001396"/>
    </source>
</evidence>